<evidence type="ECO:0000313" key="2">
    <source>
        <dbReference type="EMBL" id="PWY89855.1"/>
    </source>
</evidence>
<dbReference type="GO" id="GO:0003676">
    <property type="term" value="F:nucleic acid binding"/>
    <property type="evidence" value="ECO:0007669"/>
    <property type="project" value="InterPro"/>
</dbReference>
<proteinExistence type="predicted"/>
<dbReference type="AlphaFoldDB" id="A0A317WUU6"/>
<comment type="caution">
    <text evidence="2">The sequence shown here is derived from an EMBL/GenBank/DDBJ whole genome shotgun (WGS) entry which is preliminary data.</text>
</comment>
<dbReference type="Pfam" id="PF03184">
    <property type="entry name" value="DDE_1"/>
    <property type="match status" value="1"/>
</dbReference>
<organism evidence="2 3">
    <name type="scientific">Aspergillus heteromorphus CBS 117.55</name>
    <dbReference type="NCBI Taxonomy" id="1448321"/>
    <lineage>
        <taxon>Eukaryota</taxon>
        <taxon>Fungi</taxon>
        <taxon>Dikarya</taxon>
        <taxon>Ascomycota</taxon>
        <taxon>Pezizomycotina</taxon>
        <taxon>Eurotiomycetes</taxon>
        <taxon>Eurotiomycetidae</taxon>
        <taxon>Eurotiales</taxon>
        <taxon>Aspergillaceae</taxon>
        <taxon>Aspergillus</taxon>
        <taxon>Aspergillus subgen. Circumdati</taxon>
    </lineage>
</organism>
<gene>
    <name evidence="2" type="ORF">BO70DRAFT_129993</name>
</gene>
<sequence length="225" mass="25553">MWSVVAERGFLMGLPQRRQSLLLHLSLLHEKSAGKTIHGQDWASVMECANAQAYVMPPHLSFSRGDRSVHQELAPHLDEDDEMVRIDPYGHTNEMHLMQWLTEIFIPHAKGGDDLMPPTMRTQLLLIEGWHIMVPFDFFVTCPEQNIIPLCPPGIASQNVQPLDVGLFPSVLREYTSRMYSTQPSFPLTTLTREEFIEHYEASRLDMGGPSLLVGWMATGLRPFS</sequence>
<dbReference type="OrthoDB" id="4457643at2759"/>
<accession>A0A317WUU6</accession>
<dbReference type="RefSeq" id="XP_025402686.1">
    <property type="nucleotide sequence ID" value="XM_025538016.1"/>
</dbReference>
<evidence type="ECO:0000259" key="1">
    <source>
        <dbReference type="Pfam" id="PF03184"/>
    </source>
</evidence>
<feature type="domain" description="DDE-1" evidence="1">
    <location>
        <begin position="42"/>
        <end position="181"/>
    </location>
</feature>
<dbReference type="GeneID" id="37060253"/>
<dbReference type="VEuPathDB" id="FungiDB:BO70DRAFT_129993"/>
<dbReference type="InterPro" id="IPR004875">
    <property type="entry name" value="DDE_SF_endonuclease_dom"/>
</dbReference>
<keyword evidence="3" id="KW-1185">Reference proteome</keyword>
<reference evidence="2 3" key="1">
    <citation type="submission" date="2016-12" db="EMBL/GenBank/DDBJ databases">
        <title>The genomes of Aspergillus section Nigri reveals drivers in fungal speciation.</title>
        <authorList>
            <consortium name="DOE Joint Genome Institute"/>
            <person name="Vesth T.C."/>
            <person name="Nybo J."/>
            <person name="Theobald S."/>
            <person name="Brandl J."/>
            <person name="Frisvad J.C."/>
            <person name="Nielsen K.F."/>
            <person name="Lyhne E.K."/>
            <person name="Kogle M.E."/>
            <person name="Kuo A."/>
            <person name="Riley R."/>
            <person name="Clum A."/>
            <person name="Nolan M."/>
            <person name="Lipzen A."/>
            <person name="Salamov A."/>
            <person name="Henrissat B."/>
            <person name="Wiebenga A."/>
            <person name="De Vries R.P."/>
            <person name="Grigoriev I.V."/>
            <person name="Mortensen U.H."/>
            <person name="Andersen M.R."/>
            <person name="Baker S.E."/>
        </authorList>
    </citation>
    <scope>NUCLEOTIDE SEQUENCE [LARGE SCALE GENOMIC DNA]</scope>
    <source>
        <strain evidence="2 3">CBS 117.55</strain>
    </source>
</reference>
<name>A0A317WUU6_9EURO</name>
<protein>
    <recommendedName>
        <fullName evidence="1">DDE-1 domain-containing protein</fullName>
    </recommendedName>
</protein>
<dbReference type="EMBL" id="MSFL01000003">
    <property type="protein sequence ID" value="PWY89855.1"/>
    <property type="molecule type" value="Genomic_DNA"/>
</dbReference>
<dbReference type="Proteomes" id="UP000247233">
    <property type="component" value="Unassembled WGS sequence"/>
</dbReference>
<evidence type="ECO:0000313" key="3">
    <source>
        <dbReference type="Proteomes" id="UP000247233"/>
    </source>
</evidence>